<evidence type="ECO:0000256" key="2">
    <source>
        <dbReference type="SAM" id="SignalP"/>
    </source>
</evidence>
<keyword evidence="1" id="KW-0175">Coiled coil</keyword>
<dbReference type="Gene3D" id="1.20.5.1700">
    <property type="match status" value="1"/>
</dbReference>
<dbReference type="SUPFAM" id="SSF56935">
    <property type="entry name" value="Porins"/>
    <property type="match status" value="1"/>
</dbReference>
<evidence type="ECO:0000256" key="1">
    <source>
        <dbReference type="SAM" id="Coils"/>
    </source>
</evidence>
<organism evidence="3 4">
    <name type="scientific">Steroidobacter flavus</name>
    <dbReference type="NCBI Taxonomy" id="1842136"/>
    <lineage>
        <taxon>Bacteria</taxon>
        <taxon>Pseudomonadati</taxon>
        <taxon>Pseudomonadota</taxon>
        <taxon>Gammaproteobacteria</taxon>
        <taxon>Steroidobacterales</taxon>
        <taxon>Steroidobacteraceae</taxon>
        <taxon>Steroidobacter</taxon>
    </lineage>
</organism>
<comment type="caution">
    <text evidence="3">The sequence shown here is derived from an EMBL/GenBank/DDBJ whole genome shotgun (WGS) entry which is preliminary data.</text>
</comment>
<feature type="coiled-coil region" evidence="1">
    <location>
        <begin position="21"/>
        <end position="69"/>
    </location>
</feature>
<protein>
    <submittedName>
        <fullName evidence="3">Porin</fullName>
    </submittedName>
</protein>
<gene>
    <name evidence="3" type="ORF">ACFPN2_18175</name>
</gene>
<accession>A0ABV8SV37</accession>
<dbReference type="InterPro" id="IPR032638">
    <property type="entry name" value="Porin_5"/>
</dbReference>
<dbReference type="Pfam" id="PF16930">
    <property type="entry name" value="Porin_5"/>
    <property type="match status" value="2"/>
</dbReference>
<dbReference type="EMBL" id="JBHSDU010000003">
    <property type="protein sequence ID" value="MFC4311030.1"/>
    <property type="molecule type" value="Genomic_DNA"/>
</dbReference>
<proteinExistence type="predicted"/>
<feature type="signal peptide" evidence="2">
    <location>
        <begin position="1"/>
        <end position="22"/>
    </location>
</feature>
<keyword evidence="2" id="KW-0732">Signal</keyword>
<dbReference type="Proteomes" id="UP001595904">
    <property type="component" value="Unassembled WGS sequence"/>
</dbReference>
<evidence type="ECO:0000313" key="3">
    <source>
        <dbReference type="EMBL" id="MFC4311030.1"/>
    </source>
</evidence>
<dbReference type="RefSeq" id="WP_380599017.1">
    <property type="nucleotide sequence ID" value="NZ_JBHSDU010000003.1"/>
</dbReference>
<reference evidence="4" key="1">
    <citation type="journal article" date="2019" name="Int. J. Syst. Evol. Microbiol.">
        <title>The Global Catalogue of Microorganisms (GCM) 10K type strain sequencing project: providing services to taxonomists for standard genome sequencing and annotation.</title>
        <authorList>
            <consortium name="The Broad Institute Genomics Platform"/>
            <consortium name="The Broad Institute Genome Sequencing Center for Infectious Disease"/>
            <person name="Wu L."/>
            <person name="Ma J."/>
        </authorList>
    </citation>
    <scope>NUCLEOTIDE SEQUENCE [LARGE SCALE GENOMIC DNA]</scope>
    <source>
        <strain evidence="4">CGMCC 1.10759</strain>
    </source>
</reference>
<sequence>MKHPFFAAAAAAALSVGSAAHAASNDEIAQIRSQLQSLMQRVDKLEAENDSLKAENDQLKAQTEQVSKQIAASNHQSADKLTPPAVKAADWPNRVVVKGDVRYRHQITDDDSASAKRDEDLLRARLGVEAKVNDNIVAAIGVATSSAPGNPRGANVQLDGEFSRKSLYLDLAYFDWTFADNAHFIAGKMKMPFARPGQSLFWDNDINPEGIALTYSTGSLFGSAWSYWIEENVPATATVTTTTDTKMYGLQLGNRFDLGGNSLVVMASYYDVAAAKGRRPFYNGSSNGNSLTAPTEGLAYDFQVVSLGAEYNTKVGELPLQVWADVARNLDAVYDTAYTMGTMVGKASSPGTWETGLAYQLIEKDALFAQHIDSDFGGGLSDADGWVLRTGYAPARNWVLNATYFKNVNNKDVGTEYDFDRFMFDFNTRF</sequence>
<evidence type="ECO:0000313" key="4">
    <source>
        <dbReference type="Proteomes" id="UP001595904"/>
    </source>
</evidence>
<feature type="chain" id="PRO_5045102136" evidence="2">
    <location>
        <begin position="23"/>
        <end position="430"/>
    </location>
</feature>
<keyword evidence="4" id="KW-1185">Reference proteome</keyword>
<name>A0ABV8SV37_9GAMM</name>